<evidence type="ECO:0008006" key="3">
    <source>
        <dbReference type="Google" id="ProtNLM"/>
    </source>
</evidence>
<evidence type="ECO:0000313" key="1">
    <source>
        <dbReference type="EMBL" id="KAF2434557.1"/>
    </source>
</evidence>
<protein>
    <recommendedName>
        <fullName evidence="3">NACHT-NTPase and P-loop NTPases N-terminal domain-containing protein</fullName>
    </recommendedName>
</protein>
<dbReference type="OrthoDB" id="3800086at2759"/>
<proteinExistence type="predicted"/>
<comment type="caution">
    <text evidence="1">The sequence shown here is derived from an EMBL/GenBank/DDBJ whole genome shotgun (WGS) entry which is preliminary data.</text>
</comment>
<dbReference type="Proteomes" id="UP000800235">
    <property type="component" value="Unassembled WGS sequence"/>
</dbReference>
<accession>A0A9P4U331</accession>
<dbReference type="EMBL" id="MU007016">
    <property type="protein sequence ID" value="KAF2434557.1"/>
    <property type="molecule type" value="Genomic_DNA"/>
</dbReference>
<dbReference type="AlphaFoldDB" id="A0A9P4U331"/>
<reference evidence="1" key="1">
    <citation type="journal article" date="2020" name="Stud. Mycol.">
        <title>101 Dothideomycetes genomes: a test case for predicting lifestyles and emergence of pathogens.</title>
        <authorList>
            <person name="Haridas S."/>
            <person name="Albert R."/>
            <person name="Binder M."/>
            <person name="Bloem J."/>
            <person name="Labutti K."/>
            <person name="Salamov A."/>
            <person name="Andreopoulos B."/>
            <person name="Baker S."/>
            <person name="Barry K."/>
            <person name="Bills G."/>
            <person name="Bluhm B."/>
            <person name="Cannon C."/>
            <person name="Castanera R."/>
            <person name="Culley D."/>
            <person name="Daum C."/>
            <person name="Ezra D."/>
            <person name="Gonzalez J."/>
            <person name="Henrissat B."/>
            <person name="Kuo A."/>
            <person name="Liang C."/>
            <person name="Lipzen A."/>
            <person name="Lutzoni F."/>
            <person name="Magnuson J."/>
            <person name="Mondo S."/>
            <person name="Nolan M."/>
            <person name="Ohm R."/>
            <person name="Pangilinan J."/>
            <person name="Park H.-J."/>
            <person name="Ramirez L."/>
            <person name="Alfaro M."/>
            <person name="Sun H."/>
            <person name="Tritt A."/>
            <person name="Yoshinaga Y."/>
            <person name="Zwiers L.-H."/>
            <person name="Turgeon B."/>
            <person name="Goodwin S."/>
            <person name="Spatafora J."/>
            <person name="Crous P."/>
            <person name="Grigoriev I."/>
        </authorList>
    </citation>
    <scope>NUCLEOTIDE SEQUENCE</scope>
    <source>
        <strain evidence="1">CBS 130266</strain>
    </source>
</reference>
<name>A0A9P4U331_9PEZI</name>
<gene>
    <name evidence="1" type="ORF">EJ08DRAFT_471045</name>
</gene>
<evidence type="ECO:0000313" key="2">
    <source>
        <dbReference type="Proteomes" id="UP000800235"/>
    </source>
</evidence>
<sequence length="230" mass="25800">MPTPFEIVGLADIVLRLGSKIYKFFKALKDAPQEIRDLCVEIESLQFILTDIESSAPGLDRAISRNANNFAPESMFICLKGCQAEFNTIWISISSMHPEKGLECGKLKGKLLKSVAWVLDADGIEKAIWRLERQKQTLALGMLQSGLKANKTSVEILSFLGYRVEENTATIVSHLDELEHSILLNLRQAEHRLLSPVITRKTIDVTLDWSMIPSKSSYNGTLLQRPLDCQ</sequence>
<organism evidence="1 2">
    <name type="scientific">Tothia fuscella</name>
    <dbReference type="NCBI Taxonomy" id="1048955"/>
    <lineage>
        <taxon>Eukaryota</taxon>
        <taxon>Fungi</taxon>
        <taxon>Dikarya</taxon>
        <taxon>Ascomycota</taxon>
        <taxon>Pezizomycotina</taxon>
        <taxon>Dothideomycetes</taxon>
        <taxon>Pleosporomycetidae</taxon>
        <taxon>Venturiales</taxon>
        <taxon>Cylindrosympodiaceae</taxon>
        <taxon>Tothia</taxon>
    </lineage>
</organism>
<keyword evidence="2" id="KW-1185">Reference proteome</keyword>